<keyword evidence="2" id="KW-1185">Reference proteome</keyword>
<protein>
    <submittedName>
        <fullName evidence="1">Uncharacterized protein</fullName>
    </submittedName>
</protein>
<dbReference type="EMBL" id="JAQQWL010000005">
    <property type="protein sequence ID" value="KAK8073192.1"/>
    <property type="molecule type" value="Genomic_DNA"/>
</dbReference>
<reference evidence="1 2" key="1">
    <citation type="submission" date="2023-01" db="EMBL/GenBank/DDBJ databases">
        <title>Analysis of 21 Apiospora genomes using comparative genomics revels a genus with tremendous synthesis potential of carbohydrate active enzymes and secondary metabolites.</title>
        <authorList>
            <person name="Sorensen T."/>
        </authorList>
    </citation>
    <scope>NUCLEOTIDE SEQUENCE [LARGE SCALE GENOMIC DNA]</scope>
    <source>
        <strain evidence="1 2">CBS 135458</strain>
    </source>
</reference>
<comment type="caution">
    <text evidence="1">The sequence shown here is derived from an EMBL/GenBank/DDBJ whole genome shotgun (WGS) entry which is preliminary data.</text>
</comment>
<evidence type="ECO:0000313" key="2">
    <source>
        <dbReference type="Proteomes" id="UP001480595"/>
    </source>
</evidence>
<accession>A0ABR1VQR4</accession>
<organism evidence="1 2">
    <name type="scientific">Apiospora phragmitis</name>
    <dbReference type="NCBI Taxonomy" id="2905665"/>
    <lineage>
        <taxon>Eukaryota</taxon>
        <taxon>Fungi</taxon>
        <taxon>Dikarya</taxon>
        <taxon>Ascomycota</taxon>
        <taxon>Pezizomycotina</taxon>
        <taxon>Sordariomycetes</taxon>
        <taxon>Xylariomycetidae</taxon>
        <taxon>Amphisphaeriales</taxon>
        <taxon>Apiosporaceae</taxon>
        <taxon>Apiospora</taxon>
    </lineage>
</organism>
<dbReference type="RefSeq" id="XP_066717667.1">
    <property type="nucleotide sequence ID" value="XM_066855500.1"/>
</dbReference>
<proteinExistence type="predicted"/>
<dbReference type="GeneID" id="92088563"/>
<gene>
    <name evidence="1" type="ORF">PG994_004091</name>
</gene>
<evidence type="ECO:0000313" key="1">
    <source>
        <dbReference type="EMBL" id="KAK8073192.1"/>
    </source>
</evidence>
<dbReference type="Proteomes" id="UP001480595">
    <property type="component" value="Unassembled WGS sequence"/>
</dbReference>
<name>A0ABR1VQR4_9PEZI</name>
<sequence length="97" mass="10648">MEGYGVNGDISKDPASSAFPMREFCETVMAVLLARTAFSLITLSLMRSCYFCSWPWPPPRTRPSIPTQAQLPVAINRNCTLAKGLSILAIWQGCAHS</sequence>